<name>A0ABS2AEJ1_9ACTN</name>
<dbReference type="NCBIfam" id="NF038032">
    <property type="entry name" value="CehA_McbA_metalo"/>
    <property type="match status" value="1"/>
</dbReference>
<accession>A0ABS2AEJ1</accession>
<dbReference type="RefSeq" id="WP_203378225.1">
    <property type="nucleotide sequence ID" value="NZ_JAENHP010000006.1"/>
</dbReference>
<dbReference type="InterPro" id="IPR022028">
    <property type="entry name" value="DUF3604"/>
</dbReference>
<dbReference type="PROSITE" id="PS51318">
    <property type="entry name" value="TAT"/>
    <property type="match status" value="1"/>
</dbReference>
<proteinExistence type="predicted"/>
<sequence length="408" mass="43469">MTSGHLHPHRPVSRRSLLAGAGGLLTLAAAPGPASASAAPASRLSRVSRGTTLVHADLHNHTLLSDGMGVPELAFDSMRTAGLDVAALTDHATDSGFTGITGHKWKKLGKLADQAYQPGSYTTLRGFEWSHSHIGHINVWFTDEFADLSAAADEKKLYEWLAGTSGIGSFNHPGRQREVFGDFAYDARLADHMVALEMFNSGDDYVFGGWPDHPSPLVACLNAGWRTGLTGTPDEHGSDWGHDDGKGRTGLWVTGNTRDGVLAAMRARRFFASRVDGLRLDATADGVRMGGRLPLAKGDVTFRLDLDGGQGLTGRPLSLQVLRPGPAAPEVVGMLEVRTGQVVKFVVPLDVSDGDWVVLRLSDPARDNETPGPVGHACNDFGLAYSSPWWLTGGSTSVKASTRHPSGR</sequence>
<dbReference type="Proteomes" id="UP000632138">
    <property type="component" value="Unassembled WGS sequence"/>
</dbReference>
<dbReference type="EMBL" id="JAENHP010000006">
    <property type="protein sequence ID" value="MBM2618250.1"/>
    <property type="molecule type" value="Genomic_DNA"/>
</dbReference>
<keyword evidence="3" id="KW-1185">Reference proteome</keyword>
<evidence type="ECO:0000313" key="2">
    <source>
        <dbReference type="EMBL" id="MBM2618250.1"/>
    </source>
</evidence>
<gene>
    <name evidence="2" type="ORF">JIG36_22070</name>
</gene>
<organism evidence="2 3">
    <name type="scientific">Paractinoplanes ovalisporus</name>
    <dbReference type="NCBI Taxonomy" id="2810368"/>
    <lineage>
        <taxon>Bacteria</taxon>
        <taxon>Bacillati</taxon>
        <taxon>Actinomycetota</taxon>
        <taxon>Actinomycetes</taxon>
        <taxon>Micromonosporales</taxon>
        <taxon>Micromonosporaceae</taxon>
        <taxon>Paractinoplanes</taxon>
    </lineage>
</organism>
<dbReference type="InterPro" id="IPR006311">
    <property type="entry name" value="TAT_signal"/>
</dbReference>
<dbReference type="Pfam" id="PF12228">
    <property type="entry name" value="DUF3604"/>
    <property type="match status" value="1"/>
</dbReference>
<evidence type="ECO:0000256" key="1">
    <source>
        <dbReference type="SAM" id="SignalP"/>
    </source>
</evidence>
<dbReference type="Gene3D" id="3.20.20.140">
    <property type="entry name" value="Metal-dependent hydrolases"/>
    <property type="match status" value="1"/>
</dbReference>
<comment type="caution">
    <text evidence="2">The sequence shown here is derived from an EMBL/GenBank/DDBJ whole genome shotgun (WGS) entry which is preliminary data.</text>
</comment>
<dbReference type="InterPro" id="IPR016195">
    <property type="entry name" value="Pol/histidinol_Pase-like"/>
</dbReference>
<feature type="chain" id="PRO_5047057108" evidence="1">
    <location>
        <begin position="37"/>
        <end position="408"/>
    </location>
</feature>
<evidence type="ECO:0000313" key="3">
    <source>
        <dbReference type="Proteomes" id="UP000632138"/>
    </source>
</evidence>
<dbReference type="SUPFAM" id="SSF89550">
    <property type="entry name" value="PHP domain-like"/>
    <property type="match status" value="1"/>
</dbReference>
<protein>
    <submittedName>
        <fullName evidence="2">CehA/McbA family metallohydrolase</fullName>
    </submittedName>
</protein>
<reference evidence="2 3" key="1">
    <citation type="submission" date="2021-01" db="EMBL/GenBank/DDBJ databases">
        <title>Actinoplanes sp. nov. LDG1-06 isolated from lichen.</title>
        <authorList>
            <person name="Saeng-In P."/>
            <person name="Phongsopitanun W."/>
            <person name="Kanchanasin P."/>
            <person name="Yuki M."/>
            <person name="Kudo T."/>
            <person name="Ohkuma M."/>
            <person name="Tanasupawat S."/>
        </authorList>
    </citation>
    <scope>NUCLEOTIDE SEQUENCE [LARGE SCALE GENOMIC DNA]</scope>
    <source>
        <strain evidence="2 3">LDG1-06</strain>
    </source>
</reference>
<keyword evidence="1" id="KW-0732">Signal</keyword>
<feature type="signal peptide" evidence="1">
    <location>
        <begin position="1"/>
        <end position="36"/>
    </location>
</feature>